<dbReference type="Proteomes" id="UP000646523">
    <property type="component" value="Unassembled WGS sequence"/>
</dbReference>
<evidence type="ECO:0000313" key="1">
    <source>
        <dbReference type="EMBL" id="GGO60823.1"/>
    </source>
</evidence>
<organism evidence="1 2">
    <name type="scientific">Nonomuraea cavernae</name>
    <dbReference type="NCBI Taxonomy" id="2045107"/>
    <lineage>
        <taxon>Bacteria</taxon>
        <taxon>Bacillati</taxon>
        <taxon>Actinomycetota</taxon>
        <taxon>Actinomycetes</taxon>
        <taxon>Streptosporangiales</taxon>
        <taxon>Streptosporangiaceae</taxon>
        <taxon>Nonomuraea</taxon>
    </lineage>
</organism>
<comment type="caution">
    <text evidence="1">The sequence shown here is derived from an EMBL/GenBank/DDBJ whole genome shotgun (WGS) entry which is preliminary data.</text>
</comment>
<keyword evidence="2" id="KW-1185">Reference proteome</keyword>
<evidence type="ECO:0008006" key="3">
    <source>
        <dbReference type="Google" id="ProtNLM"/>
    </source>
</evidence>
<sequence length="289" mass="30818">MRGDGARPCPACPAHDGEHDISEGNTVLEKIVGGELPPVILVDFAMFSVADTMTTLMGVHGSGRAIYRVDAVQDLETHGAMSIDRLAELYTREIAELAEFASPPAGVLGYCSAATLALEIANRLGDGGHAPQVVLVEPTWLTTDLIGQELANLRTSLGATGDPPAEITPASVLQTLTGDLVTKLAAEGMPESEIDTCVTMLTDRYAAWFGFLFATAEAAVPTPRTPVSLVISGDSDKEPAPGWTPAQCALVRVDVPAGEFLGSEAVRRQILRLIDQPHERHQEPRHEHR</sequence>
<name>A0A917YNC3_9ACTN</name>
<gene>
    <name evidence="1" type="ORF">GCM10012289_01600</name>
</gene>
<dbReference type="Gene3D" id="3.40.50.1820">
    <property type="entry name" value="alpha/beta hydrolase"/>
    <property type="match status" value="1"/>
</dbReference>
<dbReference type="InterPro" id="IPR029058">
    <property type="entry name" value="AB_hydrolase_fold"/>
</dbReference>
<dbReference type="EMBL" id="BMNH01000001">
    <property type="protein sequence ID" value="GGO60823.1"/>
    <property type="molecule type" value="Genomic_DNA"/>
</dbReference>
<protein>
    <recommendedName>
        <fullName evidence="3">Thioesterase domain-containing protein</fullName>
    </recommendedName>
</protein>
<dbReference type="AlphaFoldDB" id="A0A917YNC3"/>
<reference evidence="1" key="2">
    <citation type="submission" date="2020-09" db="EMBL/GenBank/DDBJ databases">
        <authorList>
            <person name="Sun Q."/>
            <person name="Zhou Y."/>
        </authorList>
    </citation>
    <scope>NUCLEOTIDE SEQUENCE</scope>
    <source>
        <strain evidence="1">CGMCC 4.7368</strain>
    </source>
</reference>
<accession>A0A917YNC3</accession>
<proteinExistence type="predicted"/>
<dbReference type="SUPFAM" id="SSF53474">
    <property type="entry name" value="alpha/beta-Hydrolases"/>
    <property type="match status" value="1"/>
</dbReference>
<reference evidence="1" key="1">
    <citation type="journal article" date="2014" name="Int. J. Syst. Evol. Microbiol.">
        <title>Complete genome sequence of Corynebacterium casei LMG S-19264T (=DSM 44701T), isolated from a smear-ripened cheese.</title>
        <authorList>
            <consortium name="US DOE Joint Genome Institute (JGI-PGF)"/>
            <person name="Walter F."/>
            <person name="Albersmeier A."/>
            <person name="Kalinowski J."/>
            <person name="Ruckert C."/>
        </authorList>
    </citation>
    <scope>NUCLEOTIDE SEQUENCE</scope>
    <source>
        <strain evidence="1">CGMCC 4.7368</strain>
    </source>
</reference>
<evidence type="ECO:0000313" key="2">
    <source>
        <dbReference type="Proteomes" id="UP000646523"/>
    </source>
</evidence>